<evidence type="ECO:0000313" key="2">
    <source>
        <dbReference type="Proteomes" id="UP000230069"/>
    </source>
</evidence>
<protein>
    <submittedName>
        <fullName evidence="1">Uncharacterized protein</fullName>
    </submittedName>
</protein>
<sequence>MLSHGMCFTKNYDADPSTWEIIGKHSLRMDVCGPPEHVIPGPIALMCDYVAERAFCLKNWRGSLINCC</sequence>
<organism evidence="1 2">
    <name type="scientific">Aquilegia coerulea</name>
    <name type="common">Rocky mountain columbine</name>
    <dbReference type="NCBI Taxonomy" id="218851"/>
    <lineage>
        <taxon>Eukaryota</taxon>
        <taxon>Viridiplantae</taxon>
        <taxon>Streptophyta</taxon>
        <taxon>Embryophyta</taxon>
        <taxon>Tracheophyta</taxon>
        <taxon>Spermatophyta</taxon>
        <taxon>Magnoliopsida</taxon>
        <taxon>Ranunculales</taxon>
        <taxon>Ranunculaceae</taxon>
        <taxon>Thalictroideae</taxon>
        <taxon>Aquilegia</taxon>
    </lineage>
</organism>
<dbReference type="Proteomes" id="UP000230069">
    <property type="component" value="Unassembled WGS sequence"/>
</dbReference>
<accession>A0A2G5DK53</accession>
<reference evidence="1 2" key="1">
    <citation type="submission" date="2017-09" db="EMBL/GenBank/DDBJ databases">
        <title>WGS assembly of Aquilegia coerulea Goldsmith.</title>
        <authorList>
            <person name="Hodges S."/>
            <person name="Kramer E."/>
            <person name="Nordborg M."/>
            <person name="Tomkins J."/>
            <person name="Borevitz J."/>
            <person name="Derieg N."/>
            <person name="Yan J."/>
            <person name="Mihaltcheva S."/>
            <person name="Hayes R.D."/>
            <person name="Rokhsar D."/>
        </authorList>
    </citation>
    <scope>NUCLEOTIDE SEQUENCE [LARGE SCALE GENOMIC DNA]</scope>
    <source>
        <strain evidence="2">cv. Goldsmith</strain>
    </source>
</reference>
<name>A0A2G5DK53_AQUCA</name>
<evidence type="ECO:0000313" key="1">
    <source>
        <dbReference type="EMBL" id="PIA43637.1"/>
    </source>
</evidence>
<proteinExistence type="predicted"/>
<dbReference type="EMBL" id="KZ305036">
    <property type="protein sequence ID" value="PIA43637.1"/>
    <property type="molecule type" value="Genomic_DNA"/>
</dbReference>
<dbReference type="InParanoid" id="A0A2G5DK53"/>
<dbReference type="AlphaFoldDB" id="A0A2G5DK53"/>
<gene>
    <name evidence="1" type="ORF">AQUCO_01900202v1</name>
</gene>
<keyword evidence="2" id="KW-1185">Reference proteome</keyword>